<accession>A0A6J5PAU2</accession>
<proteinExistence type="predicted"/>
<evidence type="ECO:0000313" key="1">
    <source>
        <dbReference type="EMBL" id="CAB4166541.1"/>
    </source>
</evidence>
<name>A0A6J5PAU2_9CAUD</name>
<organism evidence="1">
    <name type="scientific">uncultured Caudovirales phage</name>
    <dbReference type="NCBI Taxonomy" id="2100421"/>
    <lineage>
        <taxon>Viruses</taxon>
        <taxon>Duplodnaviria</taxon>
        <taxon>Heunggongvirae</taxon>
        <taxon>Uroviricota</taxon>
        <taxon>Caudoviricetes</taxon>
        <taxon>Peduoviridae</taxon>
        <taxon>Maltschvirus</taxon>
        <taxon>Maltschvirus maltsch</taxon>
    </lineage>
</organism>
<gene>
    <name evidence="1" type="ORF">UFOVP835_41</name>
</gene>
<protein>
    <submittedName>
        <fullName evidence="1">Uncharacterized protein</fullName>
    </submittedName>
</protein>
<reference evidence="1" key="1">
    <citation type="submission" date="2020-04" db="EMBL/GenBank/DDBJ databases">
        <authorList>
            <person name="Chiriac C."/>
            <person name="Salcher M."/>
            <person name="Ghai R."/>
            <person name="Kavagutti S V."/>
        </authorList>
    </citation>
    <scope>NUCLEOTIDE SEQUENCE</scope>
</reference>
<sequence length="141" mass="15317">MLIGLDPGTNTGVAIFENGKLTKLTTWTPIQLITLLPSLSVKSVIFEDSRLTSPVWSRGTSQAARMKIARNVGQVDAICGLICALCEEMKINAHGISPKHKGRKLDAETFNKLTGWQKKSNQHERDAAMCVFSHGGIKGLA</sequence>
<dbReference type="EMBL" id="LR796787">
    <property type="protein sequence ID" value="CAB4166541.1"/>
    <property type="molecule type" value="Genomic_DNA"/>
</dbReference>